<name>A0AAD3CW20_9STRA</name>
<evidence type="ECO:0000313" key="3">
    <source>
        <dbReference type="EMBL" id="GFH53038.1"/>
    </source>
</evidence>
<dbReference type="PROSITE" id="PS50004">
    <property type="entry name" value="C2"/>
    <property type="match status" value="1"/>
</dbReference>
<evidence type="ECO:0000313" key="4">
    <source>
        <dbReference type="Proteomes" id="UP001054902"/>
    </source>
</evidence>
<evidence type="ECO:0000259" key="2">
    <source>
        <dbReference type="PROSITE" id="PS50004"/>
    </source>
</evidence>
<dbReference type="SUPFAM" id="SSF49562">
    <property type="entry name" value="C2 domain (Calcium/lipid-binding domain, CaLB)"/>
    <property type="match status" value="2"/>
</dbReference>
<keyword evidence="1" id="KW-1133">Transmembrane helix</keyword>
<organism evidence="3 4">
    <name type="scientific">Chaetoceros tenuissimus</name>
    <dbReference type="NCBI Taxonomy" id="426638"/>
    <lineage>
        <taxon>Eukaryota</taxon>
        <taxon>Sar</taxon>
        <taxon>Stramenopiles</taxon>
        <taxon>Ochrophyta</taxon>
        <taxon>Bacillariophyta</taxon>
        <taxon>Coscinodiscophyceae</taxon>
        <taxon>Chaetocerotophycidae</taxon>
        <taxon>Chaetocerotales</taxon>
        <taxon>Chaetocerotaceae</taxon>
        <taxon>Chaetoceros</taxon>
    </lineage>
</organism>
<feature type="transmembrane region" description="Helical" evidence="1">
    <location>
        <begin position="628"/>
        <end position="647"/>
    </location>
</feature>
<dbReference type="Gene3D" id="2.60.40.150">
    <property type="entry name" value="C2 domain"/>
    <property type="match status" value="1"/>
</dbReference>
<dbReference type="EMBL" id="BLLK01000046">
    <property type="protein sequence ID" value="GFH53038.1"/>
    <property type="molecule type" value="Genomic_DNA"/>
</dbReference>
<proteinExistence type="predicted"/>
<keyword evidence="4" id="KW-1185">Reference proteome</keyword>
<gene>
    <name evidence="3" type="ORF">CTEN210_09514</name>
</gene>
<dbReference type="Pfam" id="PF00168">
    <property type="entry name" value="C2"/>
    <property type="match status" value="2"/>
</dbReference>
<keyword evidence="1" id="KW-0472">Membrane</keyword>
<accession>A0AAD3CW20</accession>
<protein>
    <recommendedName>
        <fullName evidence="2">C2 domain-containing protein</fullName>
    </recommendedName>
</protein>
<sequence>MSSTTKSFENELYSLKYIGARDYEVSKISPLSLKTFLSGRYSKASVIRISHRNMYQTMNNNEKGAQKKPPVFDVDDLESGSVISIEAYKYSTDRKPFICLYLSKVEIILKNSNEIEVQAKDGSFKHIFEFSSPEVLSEFSLFCKKATQRLISVASKSILRKHGDVENGGISLLALKPVFLIEIVSVSGMAKRDCRVDIFAQGSKIHSTDIVKQDLDPVFTVESSAFFLYQFSLEDYYHAELLAEVRTVDGTTKVGSTMIPLSKLFGGNGERVELSLLDTNGKLSDRVLAMRGRRATKSDKEFMRSKDAITNRKENFESVITPYRLKKPAIFQRKQKLINNVQHFLALPEDEEKGEQWFTEEQLVFLIDAPSTNWTIIYNNKGTLGKLFIEILSCDDLEAYSLLNNPRKGNPFVTIVLEDSICTTDAIPDCRNPRFAPWSKRAFKMNIEHSSSPLYIGVHDWHPNTNSKHIPYGRTAIHLDGFHSGVEYSLVYNLHTSGHTADRKPKGKIRIRLQVQWNDERKAFFDSLSPPNSDTTIFVDDKKDLAHSHFTVHGDVDFRKYNIDRIYDSIDEIYSYHHYVHTAQASIKSILFWKSTHTVSLCGKQIGIPLRSMVALLAANILVELPQYTMSAIFGFLGWLMIDLLALRRETPSLWKPPTYNNLLKFAYSGKFENNEISSNENFEQFSSFVEERQRVIQEREEITEKYFKEQEEEAQRQEVLEKEWNDGLYVKKEKFKLDPTLLVKDTFYPLQLFLVDLTAVLRFVHRILTWDHTAMAFTLTSSFFLLSIVCALLQYFGIWVWIFRILVWIFLGPWNYFLNYIDNMSEEEYDIFKSKVSKRARERLHTYTKWKTSREEKIKALAMKRYFFGTFGLQIPESFFRPERYEAEPLLESYATLSKNENINDVVANNRNTTNIMSQGNGINGGNMIPNTYLDFKKNDKTFYRSISIDHDAIDAYKLSEEVDSDDEFPSERTPLTKKL</sequence>
<comment type="caution">
    <text evidence="3">The sequence shown here is derived from an EMBL/GenBank/DDBJ whole genome shotgun (WGS) entry which is preliminary data.</text>
</comment>
<dbReference type="InterPro" id="IPR035892">
    <property type="entry name" value="C2_domain_sf"/>
</dbReference>
<dbReference type="Proteomes" id="UP001054902">
    <property type="component" value="Unassembled WGS sequence"/>
</dbReference>
<dbReference type="AlphaFoldDB" id="A0AAD3CW20"/>
<reference evidence="3 4" key="1">
    <citation type="journal article" date="2021" name="Sci. Rep.">
        <title>The genome of the diatom Chaetoceros tenuissimus carries an ancient integrated fragment of an extant virus.</title>
        <authorList>
            <person name="Hongo Y."/>
            <person name="Kimura K."/>
            <person name="Takaki Y."/>
            <person name="Yoshida Y."/>
            <person name="Baba S."/>
            <person name="Kobayashi G."/>
            <person name="Nagasaki K."/>
            <person name="Hano T."/>
            <person name="Tomaru Y."/>
        </authorList>
    </citation>
    <scope>NUCLEOTIDE SEQUENCE [LARGE SCALE GENOMIC DNA]</scope>
    <source>
        <strain evidence="3 4">NIES-3715</strain>
    </source>
</reference>
<evidence type="ECO:0000256" key="1">
    <source>
        <dbReference type="SAM" id="Phobius"/>
    </source>
</evidence>
<keyword evidence="1" id="KW-0812">Transmembrane</keyword>
<dbReference type="InterPro" id="IPR000008">
    <property type="entry name" value="C2_dom"/>
</dbReference>
<feature type="domain" description="C2" evidence="2">
    <location>
        <begin position="368"/>
        <end position="492"/>
    </location>
</feature>
<feature type="transmembrane region" description="Helical" evidence="1">
    <location>
        <begin position="775"/>
        <end position="796"/>
    </location>
</feature>